<protein>
    <submittedName>
        <fullName evidence="3">Putative prohead protease</fullName>
    </submittedName>
</protein>
<organism evidence="3">
    <name type="scientific">viral metagenome</name>
    <dbReference type="NCBI Taxonomy" id="1070528"/>
    <lineage>
        <taxon>unclassified sequences</taxon>
        <taxon>metagenomes</taxon>
        <taxon>organismal metagenomes</taxon>
    </lineage>
</organism>
<sequence length="495" mass="53619">MYSILRSQGEFKNGSWIAIVKDGTKAYDGIGREYTITKAALDADWQTWRGGDITVNHAVKEKGKMVDVKREGEFVFAKIKGLTEEALAVVNSPAFRGVSQESEPVEVNDKNEVLRLNGIAVTLVIFPETPACDQNMGCGVVQQSIYPYAITESVKADEAAPWDYKAPDYDQEQLERASAWVDTSKPKVDRTKADTKLPHHMPDGKVVWRGVAGAMAALLGGRGGVDIPAGDRPKVYNHLARHYREFKKEPPDFHSTADFSLYGSGQKNHIKSTEGAGGTKQNMVEITPDLMKQALEYMKVHPESMTEELKGIMKVCLGTDQEGGGTANATLKKEIAELNASIKAKDAEIAKSTGDNTKLQADVTALKSQLATKEKELVSKEKELADKAAELKSIQEKLPEMVNATLDARAKFDAAVTELKSIAPADKVTEFLATKPTTEAITGMTKMLGSISGKPPQAGVGSGAPISESMKQATEKLGSAIKKLDSKFKKEGGDK</sequence>
<keyword evidence="3" id="KW-0378">Hydrolase</keyword>
<evidence type="ECO:0000313" key="4">
    <source>
        <dbReference type="EMBL" id="QJB01912.1"/>
    </source>
</evidence>
<feature type="region of interest" description="Disordered" evidence="2">
    <location>
        <begin position="449"/>
        <end position="475"/>
    </location>
</feature>
<dbReference type="GO" id="GO:0008233">
    <property type="term" value="F:peptidase activity"/>
    <property type="evidence" value="ECO:0007669"/>
    <property type="project" value="UniProtKB-KW"/>
</dbReference>
<keyword evidence="3" id="KW-0645">Protease</keyword>
<feature type="coiled-coil region" evidence="1">
    <location>
        <begin position="328"/>
        <end position="397"/>
    </location>
</feature>
<gene>
    <name evidence="3" type="ORF">MM171A00913_0005</name>
    <name evidence="4" type="ORF">MM171B01748_0005</name>
</gene>
<dbReference type="EMBL" id="MT143744">
    <property type="protein sequence ID" value="QJB01912.1"/>
    <property type="molecule type" value="Genomic_DNA"/>
</dbReference>
<keyword evidence="1" id="KW-0175">Coiled coil</keyword>
<name>A0A6M3M4J7_9ZZZZ</name>
<proteinExistence type="predicted"/>
<dbReference type="GO" id="GO:0006508">
    <property type="term" value="P:proteolysis"/>
    <property type="evidence" value="ECO:0007669"/>
    <property type="project" value="UniProtKB-KW"/>
</dbReference>
<dbReference type="EMBL" id="MT143665">
    <property type="protein sequence ID" value="QJA99738.1"/>
    <property type="molecule type" value="Genomic_DNA"/>
</dbReference>
<accession>A0A6M3M4J7</accession>
<evidence type="ECO:0000313" key="3">
    <source>
        <dbReference type="EMBL" id="QJA99738.1"/>
    </source>
</evidence>
<evidence type="ECO:0000256" key="1">
    <source>
        <dbReference type="SAM" id="Coils"/>
    </source>
</evidence>
<dbReference type="AlphaFoldDB" id="A0A6M3M4J7"/>
<evidence type="ECO:0000256" key="2">
    <source>
        <dbReference type="SAM" id="MobiDB-lite"/>
    </source>
</evidence>
<reference evidence="3" key="1">
    <citation type="submission" date="2020-03" db="EMBL/GenBank/DDBJ databases">
        <title>The deep terrestrial virosphere.</title>
        <authorList>
            <person name="Holmfeldt K."/>
            <person name="Nilsson E."/>
            <person name="Simone D."/>
            <person name="Lopez-Fernandez M."/>
            <person name="Wu X."/>
            <person name="de Brujin I."/>
            <person name="Lundin D."/>
            <person name="Andersson A."/>
            <person name="Bertilsson S."/>
            <person name="Dopson M."/>
        </authorList>
    </citation>
    <scope>NUCLEOTIDE SEQUENCE</scope>
    <source>
        <strain evidence="3">MM171A00913</strain>
        <strain evidence="4">MM171B01748</strain>
    </source>
</reference>